<reference evidence="1" key="2">
    <citation type="journal article" date="2015" name="Data Brief">
        <title>Shoot transcriptome of the giant reed, Arundo donax.</title>
        <authorList>
            <person name="Barrero R.A."/>
            <person name="Guerrero F.D."/>
            <person name="Moolhuijzen P."/>
            <person name="Goolsby J.A."/>
            <person name="Tidwell J."/>
            <person name="Bellgard S.E."/>
            <person name="Bellgard M.I."/>
        </authorList>
    </citation>
    <scope>NUCLEOTIDE SEQUENCE</scope>
    <source>
        <tissue evidence="1">Shoot tissue taken approximately 20 cm above the soil surface</tissue>
    </source>
</reference>
<organism evidence="1">
    <name type="scientific">Arundo donax</name>
    <name type="common">Giant reed</name>
    <name type="synonym">Donax arundinaceus</name>
    <dbReference type="NCBI Taxonomy" id="35708"/>
    <lineage>
        <taxon>Eukaryota</taxon>
        <taxon>Viridiplantae</taxon>
        <taxon>Streptophyta</taxon>
        <taxon>Embryophyta</taxon>
        <taxon>Tracheophyta</taxon>
        <taxon>Spermatophyta</taxon>
        <taxon>Magnoliopsida</taxon>
        <taxon>Liliopsida</taxon>
        <taxon>Poales</taxon>
        <taxon>Poaceae</taxon>
        <taxon>PACMAD clade</taxon>
        <taxon>Arundinoideae</taxon>
        <taxon>Arundineae</taxon>
        <taxon>Arundo</taxon>
    </lineage>
</organism>
<protein>
    <submittedName>
        <fullName evidence="1">Uncharacterized protein</fullName>
    </submittedName>
</protein>
<dbReference type="EMBL" id="GBRH01199371">
    <property type="protein sequence ID" value="JAD98524.1"/>
    <property type="molecule type" value="Transcribed_RNA"/>
</dbReference>
<sequence length="36" mass="3590">MQPGTSGGVRVYLPAMVASVPPTECGQVNGVLSTAD</sequence>
<name>A0A0A9ECP7_ARUDO</name>
<accession>A0A0A9ECP7</accession>
<proteinExistence type="predicted"/>
<evidence type="ECO:0000313" key="1">
    <source>
        <dbReference type="EMBL" id="JAD98524.1"/>
    </source>
</evidence>
<dbReference type="AlphaFoldDB" id="A0A0A9ECP7"/>
<reference evidence="1" key="1">
    <citation type="submission" date="2014-09" db="EMBL/GenBank/DDBJ databases">
        <authorList>
            <person name="Magalhaes I.L.F."/>
            <person name="Oliveira U."/>
            <person name="Santos F.R."/>
            <person name="Vidigal T.H.D.A."/>
            <person name="Brescovit A.D."/>
            <person name="Santos A.J."/>
        </authorList>
    </citation>
    <scope>NUCLEOTIDE SEQUENCE</scope>
    <source>
        <tissue evidence="1">Shoot tissue taken approximately 20 cm above the soil surface</tissue>
    </source>
</reference>